<comment type="caution">
    <text evidence="1">The sequence shown here is derived from an EMBL/GenBank/DDBJ whole genome shotgun (WGS) entry which is preliminary data.</text>
</comment>
<dbReference type="AlphaFoldDB" id="A0AAW0JXF5"/>
<organism evidence="1 2">
    <name type="scientific">Myodes glareolus</name>
    <name type="common">Bank vole</name>
    <name type="synonym">Clethrionomys glareolus</name>
    <dbReference type="NCBI Taxonomy" id="447135"/>
    <lineage>
        <taxon>Eukaryota</taxon>
        <taxon>Metazoa</taxon>
        <taxon>Chordata</taxon>
        <taxon>Craniata</taxon>
        <taxon>Vertebrata</taxon>
        <taxon>Euteleostomi</taxon>
        <taxon>Mammalia</taxon>
        <taxon>Eutheria</taxon>
        <taxon>Euarchontoglires</taxon>
        <taxon>Glires</taxon>
        <taxon>Rodentia</taxon>
        <taxon>Myomorpha</taxon>
        <taxon>Muroidea</taxon>
        <taxon>Cricetidae</taxon>
        <taxon>Arvicolinae</taxon>
        <taxon>Myodes</taxon>
    </lineage>
</organism>
<dbReference type="EMBL" id="JBBHLL010000014">
    <property type="protein sequence ID" value="KAK7831354.1"/>
    <property type="molecule type" value="Genomic_DNA"/>
</dbReference>
<name>A0AAW0JXF5_MYOGA</name>
<evidence type="ECO:0000313" key="1">
    <source>
        <dbReference type="EMBL" id="KAK7831354.1"/>
    </source>
</evidence>
<reference evidence="1 2" key="1">
    <citation type="journal article" date="2023" name="bioRxiv">
        <title>Conserved and derived expression patterns and positive selection on dental genes reveal complex evolutionary context of ever-growing rodent molars.</title>
        <authorList>
            <person name="Calamari Z.T."/>
            <person name="Song A."/>
            <person name="Cohen E."/>
            <person name="Akter M."/>
            <person name="Roy R.D."/>
            <person name="Hallikas O."/>
            <person name="Christensen M.M."/>
            <person name="Li P."/>
            <person name="Marangoni P."/>
            <person name="Jernvall J."/>
            <person name="Klein O.D."/>
        </authorList>
    </citation>
    <scope>NUCLEOTIDE SEQUENCE [LARGE SCALE GENOMIC DNA]</scope>
    <source>
        <strain evidence="1">V071</strain>
    </source>
</reference>
<evidence type="ECO:0000313" key="2">
    <source>
        <dbReference type="Proteomes" id="UP001488838"/>
    </source>
</evidence>
<accession>A0AAW0JXF5</accession>
<feature type="non-terminal residue" evidence="1">
    <location>
        <position position="838"/>
    </location>
</feature>
<dbReference type="Proteomes" id="UP001488838">
    <property type="component" value="Unassembled WGS sequence"/>
</dbReference>
<protein>
    <submittedName>
        <fullName evidence="1">Uncharacterized protein</fullName>
    </submittedName>
</protein>
<sequence>MKPLQVILVTIKKTSFEYLSNMLTTRPNPADSQSFVVGIKTDFRAVTGKQSGSREALNYNFHCEVAYYQRTNDVTTASTNTFKTFLELGLVKEILGEVVQGHIISGEIVGHGQVHVGCIELHVDLAVDGGLAVWVKVLAHPGRSSGVLGGGQQSSRGGDWALIGFASLHRCHQQNRKTPLDRKNCSIFNIITTRGQPGCEREKADLEKTYNRKPLGTGFTPSNDLCKNCPFPHLTRGFFPNHDVVRLDCRFRRLQPEDDKGLHTFPPCYQRLVMTLQLFTIQKQNTTEELSSIIEEPKPEPSDACEFLLQDRKTNETDATVEAKFMSPEMFTKLHPLSQTEGNGMYGCFLESCGFKHYSPNDIKTENDFIQSALTVKKSYRKQRVMLEESQNRRGFLFFIVLKASSSLSSLSVGPLDVGNKDIALKKGIENREPLLPAGRLTGSLAKTVDSAGFGKEGDTNICYLQITALNGRALCTWGLLSAVIPVITQPTFSVILNKWVTVLESSNLSGTFFCVTITAQSFPLTATDAREAGAQVPRVHCSNIKKRTSHPFSPVQKDFAKITEKTLNKNQNHYFMIRGILEEYIQISVQRSLYMIGLCIRDCTGALSKLLFGMQQMSPFGILLGLPGKPPFRRRVPLVLTGLTVGTTLGGSSHFTGVNRGGGGGGFGFLRTVRIADGWAGGLMSGALACTLIFSMLEAVVPLELLLRVSVLELSVISSSSCRQEKKGPVDQLAVAMFSKGMTAFVSKHLELNTMSFAELEFKFDFSTLFKNIHSKHWHSVPVMMENNRETASQTHQIILENDATLWKTVSLKFAKVNDEKMNSIQAEEKINVLDFK</sequence>
<proteinExistence type="predicted"/>
<gene>
    <name evidence="1" type="ORF">U0070_024642</name>
</gene>
<keyword evidence="2" id="KW-1185">Reference proteome</keyword>